<feature type="compositionally biased region" description="Basic and acidic residues" evidence="2">
    <location>
        <begin position="704"/>
        <end position="744"/>
    </location>
</feature>
<feature type="region of interest" description="Disordered" evidence="2">
    <location>
        <begin position="269"/>
        <end position="289"/>
    </location>
</feature>
<keyword evidence="1" id="KW-0175">Coiled coil</keyword>
<feature type="compositionally biased region" description="Low complexity" evidence="2">
    <location>
        <begin position="660"/>
        <end position="669"/>
    </location>
</feature>
<feature type="compositionally biased region" description="Basic and acidic residues" evidence="2">
    <location>
        <begin position="764"/>
        <end position="774"/>
    </location>
</feature>
<feature type="compositionally biased region" description="Basic and acidic residues" evidence="2">
    <location>
        <begin position="793"/>
        <end position="807"/>
    </location>
</feature>
<feature type="coiled-coil region" evidence="1">
    <location>
        <begin position="396"/>
        <end position="423"/>
    </location>
</feature>
<dbReference type="Proteomes" id="UP000316270">
    <property type="component" value="Chromosome 14"/>
</dbReference>
<evidence type="ECO:0000313" key="3">
    <source>
        <dbReference type="EMBL" id="QDS76182.1"/>
    </source>
</evidence>
<proteinExistence type="predicted"/>
<feature type="compositionally biased region" description="Basic and acidic residues" evidence="2">
    <location>
        <begin position="648"/>
        <end position="659"/>
    </location>
</feature>
<feature type="compositionally biased region" description="Basic and acidic residues" evidence="2">
    <location>
        <begin position="620"/>
        <end position="639"/>
    </location>
</feature>
<reference evidence="3 4" key="1">
    <citation type="submission" date="2019-07" db="EMBL/GenBank/DDBJ databases">
        <title>Finished genome of Venturia effusa.</title>
        <authorList>
            <person name="Young C.A."/>
            <person name="Cox M.P."/>
            <person name="Ganley A.R.D."/>
            <person name="David W.J."/>
        </authorList>
    </citation>
    <scope>NUCLEOTIDE SEQUENCE [LARGE SCALE GENOMIC DNA]</scope>
    <source>
        <strain evidence="4">albino</strain>
    </source>
</reference>
<name>A0A517LKK8_9PEZI</name>
<dbReference type="PANTHER" id="PTHR39472:SF1">
    <property type="entry name" value="EXPRESSED PROTEIN"/>
    <property type="match status" value="1"/>
</dbReference>
<dbReference type="STRING" id="50376.A0A517LKK8"/>
<dbReference type="PANTHER" id="PTHR39472">
    <property type="entry name" value="EXPRESSED PROTEIN"/>
    <property type="match status" value="1"/>
</dbReference>
<feature type="region of interest" description="Disordered" evidence="2">
    <location>
        <begin position="1"/>
        <end position="58"/>
    </location>
</feature>
<feature type="compositionally biased region" description="Polar residues" evidence="2">
    <location>
        <begin position="32"/>
        <end position="49"/>
    </location>
</feature>
<keyword evidence="4" id="KW-1185">Reference proteome</keyword>
<accession>A0A517LKK8</accession>
<feature type="compositionally biased region" description="Acidic residues" evidence="2">
    <location>
        <begin position="670"/>
        <end position="679"/>
    </location>
</feature>
<dbReference type="EMBL" id="CP042198">
    <property type="protein sequence ID" value="QDS76182.1"/>
    <property type="molecule type" value="Genomic_DNA"/>
</dbReference>
<feature type="region of interest" description="Disordered" evidence="2">
    <location>
        <begin position="935"/>
        <end position="956"/>
    </location>
</feature>
<feature type="region of interest" description="Disordered" evidence="2">
    <location>
        <begin position="86"/>
        <end position="180"/>
    </location>
</feature>
<evidence type="ECO:0000256" key="2">
    <source>
        <dbReference type="SAM" id="MobiDB-lite"/>
    </source>
</evidence>
<feature type="region of interest" description="Disordered" evidence="2">
    <location>
        <begin position="582"/>
        <end position="863"/>
    </location>
</feature>
<evidence type="ECO:0000313" key="4">
    <source>
        <dbReference type="Proteomes" id="UP000316270"/>
    </source>
</evidence>
<feature type="compositionally biased region" description="Basic and acidic residues" evidence="2">
    <location>
        <begin position="819"/>
        <end position="833"/>
    </location>
</feature>
<evidence type="ECO:0000256" key="1">
    <source>
        <dbReference type="SAM" id="Coils"/>
    </source>
</evidence>
<feature type="compositionally biased region" description="Basic and acidic residues" evidence="2">
    <location>
        <begin position="203"/>
        <end position="216"/>
    </location>
</feature>
<sequence length="956" mass="106064">MSSSGKAPAASSEDSSEPLGSDQDARPRPSPASVSLQGLFQRTKPQSNAGRDPFKDPTDLESAIARFAAASSDEREVSALSTLLSFSESPAPGPSQSRASTRSSSSARSIARRPSTRTRAVVPRRDRAEPGAKSSKAQGPPAKDTKDSPIAAESVSPGSIKKEKEEKGLASNLHTSLAQQTLDRTAAKSWKEKFLATEAKEKLQAKDYEGSSKGKEQPLPGIRPRSKSIRFGLGRNNSDSDEPEDWEKDFLNFAGSRFEEPKEWLLARGINPDGPPPPSPRPRALDGENENGEWDTAAIIASMNNSYNFDPNMNPNAARQAPNAAQAQQINGMNGGQHWPNVGAQADMNVLWEYIQNLSQMHEGIRSQTQHVLNGVQQIQARNAEDGGTPHVNGASQSQIAEIARLQNDLSFANNKVDDLNSYVVKLQGLNQDYEAALSHLMDKVRPFAQQHSQALLSQKAHYLHLIEEERNQNLELRLEQTRFQESASRINENLKEAMKALTEAELPYIRKIAALKADNKSLRRICGVPLMDDSDDDGEEEVAVETKEDINGNVVQHESPGQMEQVGRDKILARQEWTPEVEIVDGNGGNEDGEERGMDGGLQEDLGRCEGDLEVVEVSSRDVEEGGVVDDKGQTREIGEEDEHDDVQDRESVRREPSSEAPSSPWGDQQEEVVEDGEERGMDGGPWEGLGRCEEDSGLVEVSNRDGGKDDVAGDKGQMREIGEKHDHDDLHDREPARREHSPEAASSPWGDQQEEVVVAGGNDEKDGNGMRGEDDDVDGARRTTPRRRERSPRPWDRKSDDREDSFFTLTTNDESQAQEKEAERTRKESNGRSRSRHRAEKDRSERSLFPRRHDRERKDMENPRYIERARLEERFVRDHSLVDDGTDRGMRKLGERNVGAGLRLLNAEVEEMTLHPMVIGIARFNGNDVGTARSRDMGGRGRKAKLTNLKKDKI</sequence>
<gene>
    <name evidence="3" type="ORF">FKW77_008060</name>
</gene>
<dbReference type="AlphaFoldDB" id="A0A517LKK8"/>
<protein>
    <submittedName>
        <fullName evidence="3">Uncharacterized protein</fullName>
    </submittedName>
</protein>
<feature type="compositionally biased region" description="Basic and acidic residues" evidence="2">
    <location>
        <begin position="841"/>
        <end position="863"/>
    </location>
</feature>
<organism evidence="3 4">
    <name type="scientific">Venturia effusa</name>
    <dbReference type="NCBI Taxonomy" id="50376"/>
    <lineage>
        <taxon>Eukaryota</taxon>
        <taxon>Fungi</taxon>
        <taxon>Dikarya</taxon>
        <taxon>Ascomycota</taxon>
        <taxon>Pezizomycotina</taxon>
        <taxon>Dothideomycetes</taxon>
        <taxon>Pleosporomycetidae</taxon>
        <taxon>Venturiales</taxon>
        <taxon>Venturiaceae</taxon>
        <taxon>Venturia</taxon>
    </lineage>
</organism>
<dbReference type="OrthoDB" id="21214at2759"/>
<feature type="compositionally biased region" description="Low complexity" evidence="2">
    <location>
        <begin position="95"/>
        <end position="109"/>
    </location>
</feature>
<feature type="region of interest" description="Disordered" evidence="2">
    <location>
        <begin position="203"/>
        <end position="245"/>
    </location>
</feature>